<dbReference type="AlphaFoldDB" id="A0A444G6T8"/>
<accession>A0A444G6T8</accession>
<dbReference type="EMBL" id="KV875440">
    <property type="protein sequence ID" value="RZR70454.1"/>
    <property type="molecule type" value="Genomic_DNA"/>
</dbReference>
<organism evidence="1">
    <name type="scientific">Ensete ventricosum</name>
    <name type="common">Abyssinian banana</name>
    <name type="synonym">Musa ensete</name>
    <dbReference type="NCBI Taxonomy" id="4639"/>
    <lineage>
        <taxon>Eukaryota</taxon>
        <taxon>Viridiplantae</taxon>
        <taxon>Streptophyta</taxon>
        <taxon>Embryophyta</taxon>
        <taxon>Tracheophyta</taxon>
        <taxon>Spermatophyta</taxon>
        <taxon>Magnoliopsida</taxon>
        <taxon>Liliopsida</taxon>
        <taxon>Zingiberales</taxon>
        <taxon>Musaceae</taxon>
        <taxon>Ensete</taxon>
    </lineage>
</organism>
<protein>
    <submittedName>
        <fullName evidence="1">Uncharacterized protein</fullName>
    </submittedName>
</protein>
<sequence length="127" mass="14396">MINLVWTRQFAFRVGLAELCYLFGLILPKACSRLVVWEAELVLVEWVGLCQKVAPFTHPFRPLLPGKQNSSLFALAGKLAEKEIEGVRAKCIPRKHRAVERREANAPISRSTLGSKRINDEPQDEQQ</sequence>
<evidence type="ECO:0000313" key="1">
    <source>
        <dbReference type="EMBL" id="RZR70454.1"/>
    </source>
</evidence>
<gene>
    <name evidence="1" type="ORF">BHM03_00000060</name>
</gene>
<reference evidence="1" key="1">
    <citation type="journal article" date="2018" name="Data Brief">
        <title>Genome sequence data from 17 accessions of Ensete ventricosum, a staple food crop for millions in Ethiopia.</title>
        <authorList>
            <person name="Yemataw Z."/>
            <person name="Muzemil S."/>
            <person name="Ambachew D."/>
            <person name="Tripathi L."/>
            <person name="Tesfaye K."/>
            <person name="Chala A."/>
            <person name="Farbos A."/>
            <person name="O'Neill P."/>
            <person name="Moore K."/>
            <person name="Grant M."/>
            <person name="Studholme D.J."/>
        </authorList>
    </citation>
    <scope>NUCLEOTIDE SEQUENCE [LARGE SCALE GENOMIC DNA]</scope>
    <source>
        <tissue evidence="1">Leaf</tissue>
    </source>
</reference>
<dbReference type="Proteomes" id="UP000290560">
    <property type="component" value="Unassembled WGS sequence"/>
</dbReference>
<name>A0A444G6T8_ENSVE</name>
<proteinExistence type="predicted"/>